<keyword evidence="4" id="KW-0067">ATP-binding</keyword>
<dbReference type="Gene3D" id="3.40.50.300">
    <property type="entry name" value="P-loop containing nucleotide triphosphate hydrolases"/>
    <property type="match status" value="1"/>
</dbReference>
<keyword evidence="2" id="KW-0813">Transport</keyword>
<evidence type="ECO:0000256" key="3">
    <source>
        <dbReference type="ARBA" id="ARBA00022741"/>
    </source>
</evidence>
<feature type="compositionally biased region" description="Polar residues" evidence="5">
    <location>
        <begin position="9"/>
        <end position="21"/>
    </location>
</feature>
<dbReference type="PROSITE" id="PS50893">
    <property type="entry name" value="ABC_TRANSPORTER_2"/>
    <property type="match status" value="1"/>
</dbReference>
<gene>
    <name evidence="7" type="ORF">JF69_07340</name>
</gene>
<dbReference type="CDD" id="cd03255">
    <property type="entry name" value="ABC_MJ0796_LolCDE_FtsE"/>
    <property type="match status" value="1"/>
</dbReference>
<dbReference type="GO" id="GO:0005524">
    <property type="term" value="F:ATP binding"/>
    <property type="evidence" value="ECO:0007669"/>
    <property type="project" value="UniProtKB-KW"/>
</dbReference>
<dbReference type="SUPFAM" id="SSF52540">
    <property type="entry name" value="P-loop containing nucleoside triphosphate hydrolases"/>
    <property type="match status" value="1"/>
</dbReference>
<dbReference type="Pfam" id="PF00005">
    <property type="entry name" value="ABC_tran"/>
    <property type="match status" value="1"/>
</dbReference>
<accession>A0A0F4KYH1</accession>
<reference evidence="7 8" key="1">
    <citation type="submission" date="2014-12" db="EMBL/GenBank/DDBJ databases">
        <title>Comparative genomics of the lactic acid bacteria isolated from the honey bee gut.</title>
        <authorList>
            <person name="Ellegaard K.M."/>
            <person name="Tamarit D."/>
            <person name="Javelind E."/>
            <person name="Olofsson T."/>
            <person name="Andersson S.G."/>
            <person name="Vasquez A."/>
        </authorList>
    </citation>
    <scope>NUCLEOTIDE SEQUENCE [LARGE SCALE GENOMIC DNA]</scope>
    <source>
        <strain evidence="7 8">Bin2</strain>
    </source>
</reference>
<dbReference type="InterPro" id="IPR017911">
    <property type="entry name" value="MacB-like_ATP-bd"/>
</dbReference>
<dbReference type="InterPro" id="IPR003593">
    <property type="entry name" value="AAA+_ATPase"/>
</dbReference>
<evidence type="ECO:0000256" key="1">
    <source>
        <dbReference type="ARBA" id="ARBA00005417"/>
    </source>
</evidence>
<dbReference type="InterPro" id="IPR017871">
    <property type="entry name" value="ABC_transporter-like_CS"/>
</dbReference>
<evidence type="ECO:0000259" key="6">
    <source>
        <dbReference type="PROSITE" id="PS50893"/>
    </source>
</evidence>
<keyword evidence="3" id="KW-0547">Nucleotide-binding</keyword>
<dbReference type="InterPro" id="IPR003439">
    <property type="entry name" value="ABC_transporter-like_ATP-bd"/>
</dbReference>
<evidence type="ECO:0000256" key="4">
    <source>
        <dbReference type="ARBA" id="ARBA00022840"/>
    </source>
</evidence>
<comment type="similarity">
    <text evidence="1">Belongs to the ABC transporter superfamily.</text>
</comment>
<dbReference type="PATRIC" id="fig|1684.4.peg.793"/>
<dbReference type="EMBL" id="JWME01000009">
    <property type="protein sequence ID" value="KJY51455.1"/>
    <property type="molecule type" value="Genomic_DNA"/>
</dbReference>
<feature type="domain" description="ABC transporter" evidence="6">
    <location>
        <begin position="25"/>
        <end position="251"/>
    </location>
</feature>
<dbReference type="SMART" id="SM00382">
    <property type="entry name" value="AAA"/>
    <property type="match status" value="1"/>
</dbReference>
<feature type="region of interest" description="Disordered" evidence="5">
    <location>
        <begin position="1"/>
        <end position="21"/>
    </location>
</feature>
<dbReference type="GO" id="GO:0016887">
    <property type="term" value="F:ATP hydrolysis activity"/>
    <property type="evidence" value="ECO:0007669"/>
    <property type="project" value="InterPro"/>
</dbReference>
<dbReference type="OrthoDB" id="3176024at2"/>
<sequence>MIIQGKDATMNNPNVSVSRGPTPTIEATGLSMVVSPRRGDSLTILNDIAFTAYPGEMTGIIGPSGSGKSTLLYCLAGLEKATSGTVLLLGKDITRLGLSAMTKFRRQHLGFVFQSYNLITSMTVEQNLALPFTLRGSRFPRKTADSLLKYFGLIDQKKQSVTLLSGGEQQRVALARVLLSDADVVFADEPTGALDQESGEKVISVLKELANHEKKTIILVTHSNEVAGQCDRLFAVRDGRISQSFSAKAPMA</sequence>
<evidence type="ECO:0000256" key="2">
    <source>
        <dbReference type="ARBA" id="ARBA00022448"/>
    </source>
</evidence>
<evidence type="ECO:0000313" key="8">
    <source>
        <dbReference type="Proteomes" id="UP000033648"/>
    </source>
</evidence>
<dbReference type="PANTHER" id="PTHR42798:SF7">
    <property type="entry name" value="ALPHA-D-RIBOSE 1-METHYLPHOSPHONATE 5-TRIPHOSPHATE SYNTHASE SUBUNIT PHNL"/>
    <property type="match status" value="1"/>
</dbReference>
<comment type="caution">
    <text evidence="7">The sequence shown here is derived from an EMBL/GenBank/DDBJ whole genome shotgun (WGS) entry which is preliminary data.</text>
</comment>
<dbReference type="InterPro" id="IPR027417">
    <property type="entry name" value="P-loop_NTPase"/>
</dbReference>
<evidence type="ECO:0000313" key="7">
    <source>
        <dbReference type="EMBL" id="KJY51455.1"/>
    </source>
</evidence>
<evidence type="ECO:0000256" key="5">
    <source>
        <dbReference type="SAM" id="MobiDB-lite"/>
    </source>
</evidence>
<protein>
    <submittedName>
        <fullName evidence="7">ABC transporter, ATP binding protein, putative Macrolide exporter, MacAB</fullName>
    </submittedName>
</protein>
<name>A0A0F4KYH1_9BIFI</name>
<dbReference type="PANTHER" id="PTHR42798">
    <property type="entry name" value="LIPOPROTEIN-RELEASING SYSTEM ATP-BINDING PROTEIN LOLD"/>
    <property type="match status" value="1"/>
</dbReference>
<organism evidence="7 8">
    <name type="scientific">Bifidobacterium asteroides</name>
    <dbReference type="NCBI Taxonomy" id="1684"/>
    <lineage>
        <taxon>Bacteria</taxon>
        <taxon>Bacillati</taxon>
        <taxon>Actinomycetota</taxon>
        <taxon>Actinomycetes</taxon>
        <taxon>Bifidobacteriales</taxon>
        <taxon>Bifidobacteriaceae</taxon>
        <taxon>Bifidobacterium</taxon>
    </lineage>
</organism>
<dbReference type="AlphaFoldDB" id="A0A0F4KYH1"/>
<dbReference type="PROSITE" id="PS00211">
    <property type="entry name" value="ABC_TRANSPORTER_1"/>
    <property type="match status" value="1"/>
</dbReference>
<proteinExistence type="inferred from homology"/>
<dbReference type="Proteomes" id="UP000033648">
    <property type="component" value="Unassembled WGS sequence"/>
</dbReference>